<dbReference type="Gene3D" id="2.120.10.30">
    <property type="entry name" value="TolB, C-terminal domain"/>
    <property type="match status" value="1"/>
</dbReference>
<evidence type="ECO:0000259" key="16">
    <source>
        <dbReference type="Pfam" id="PF08450"/>
    </source>
</evidence>
<evidence type="ECO:0000256" key="6">
    <source>
        <dbReference type="ARBA" id="ARBA00008853"/>
    </source>
</evidence>
<feature type="binding site" evidence="15">
    <location>
        <position position="198"/>
    </location>
    <ligand>
        <name>a divalent metal cation</name>
        <dbReference type="ChEBI" id="CHEBI:60240"/>
    </ligand>
</feature>
<evidence type="ECO:0000256" key="4">
    <source>
        <dbReference type="ARBA" id="ARBA00001946"/>
    </source>
</evidence>
<comment type="cofactor">
    <cofactor evidence="4">
        <name>Mg(2+)</name>
        <dbReference type="ChEBI" id="CHEBI:18420"/>
    </cofactor>
</comment>
<comment type="cofactor">
    <cofactor evidence="3">
        <name>Mn(2+)</name>
        <dbReference type="ChEBI" id="CHEBI:29035"/>
    </cofactor>
</comment>
<evidence type="ECO:0000313" key="18">
    <source>
        <dbReference type="Proteomes" id="UP000284416"/>
    </source>
</evidence>
<dbReference type="InterPro" id="IPR013658">
    <property type="entry name" value="SGL"/>
</dbReference>
<evidence type="ECO:0000256" key="2">
    <source>
        <dbReference type="ARBA" id="ARBA00001913"/>
    </source>
</evidence>
<evidence type="ECO:0000313" key="17">
    <source>
        <dbReference type="EMBL" id="RHW38084.1"/>
    </source>
</evidence>
<dbReference type="OrthoDB" id="2633250at2"/>
<accession>A0A417YS07</accession>
<evidence type="ECO:0000256" key="12">
    <source>
        <dbReference type="ARBA" id="ARBA00022837"/>
    </source>
</evidence>
<dbReference type="PRINTS" id="PR01791">
    <property type="entry name" value="REGUCALCIN"/>
</dbReference>
<proteinExistence type="inferred from homology"/>
<evidence type="ECO:0000256" key="14">
    <source>
        <dbReference type="PIRSR" id="PIRSR605511-1"/>
    </source>
</evidence>
<feature type="binding site" evidence="15">
    <location>
        <position position="148"/>
    </location>
    <ligand>
        <name>a divalent metal cation</name>
        <dbReference type="ChEBI" id="CHEBI:60240"/>
    </ligand>
</feature>
<reference evidence="17 18" key="1">
    <citation type="journal article" date="2017" name="Int. J. Syst. Evol. Microbiol.">
        <title>Bacillus notoginsengisoli sp. nov., a novel bacterium isolated from the rhizosphere of Panax notoginseng.</title>
        <authorList>
            <person name="Zhang M.Y."/>
            <person name="Cheng J."/>
            <person name="Cai Y."/>
            <person name="Zhang T.Y."/>
            <person name="Wu Y.Y."/>
            <person name="Manikprabhu D."/>
            <person name="Li W.J."/>
            <person name="Zhang Y.X."/>
        </authorList>
    </citation>
    <scope>NUCLEOTIDE SEQUENCE [LARGE SCALE GENOMIC DNA]</scope>
    <source>
        <strain evidence="17 18">JCM 30743</strain>
    </source>
</reference>
<evidence type="ECO:0000256" key="1">
    <source>
        <dbReference type="ARBA" id="ARBA00001589"/>
    </source>
</evidence>
<feature type="binding site" evidence="15">
    <location>
        <position position="17"/>
    </location>
    <ligand>
        <name>a divalent metal cation</name>
        <dbReference type="ChEBI" id="CHEBI:60240"/>
    </ligand>
</feature>
<feature type="active site" description="Proton donor/acceptor" evidence="14">
    <location>
        <position position="198"/>
    </location>
</feature>
<evidence type="ECO:0000256" key="7">
    <source>
        <dbReference type="ARBA" id="ARBA00013227"/>
    </source>
</evidence>
<evidence type="ECO:0000256" key="9">
    <source>
        <dbReference type="ARBA" id="ARBA00022490"/>
    </source>
</evidence>
<dbReference type="GO" id="GO:0004341">
    <property type="term" value="F:gluconolactonase activity"/>
    <property type="evidence" value="ECO:0007669"/>
    <property type="project" value="UniProtKB-EC"/>
</dbReference>
<comment type="cofactor">
    <cofactor evidence="2">
        <name>Ca(2+)</name>
        <dbReference type="ChEBI" id="CHEBI:29108"/>
    </cofactor>
</comment>
<dbReference type="GO" id="GO:0005737">
    <property type="term" value="C:cytoplasm"/>
    <property type="evidence" value="ECO:0007669"/>
    <property type="project" value="UniProtKB-SubCell"/>
</dbReference>
<dbReference type="Proteomes" id="UP000284416">
    <property type="component" value="Unassembled WGS sequence"/>
</dbReference>
<protein>
    <recommendedName>
        <fullName evidence="8">Regucalcin</fullName>
        <ecNumber evidence="7">3.1.1.17</ecNumber>
    </recommendedName>
    <alternativeName>
        <fullName evidence="13">Gluconolactonase</fullName>
    </alternativeName>
</protein>
<dbReference type="Pfam" id="PF08450">
    <property type="entry name" value="SGL"/>
    <property type="match status" value="1"/>
</dbReference>
<dbReference type="EC" id="3.1.1.17" evidence="7"/>
<dbReference type="FunFam" id="2.120.10.30:FF:000126">
    <property type="entry name" value="Senescence marker protein-30"/>
    <property type="match status" value="1"/>
</dbReference>
<keyword evidence="15" id="KW-0862">Zinc</keyword>
<keyword evidence="10 15" id="KW-0479">Metal-binding</keyword>
<keyword evidence="12" id="KW-0106">Calcium</keyword>
<dbReference type="EMBL" id="QWEG01000009">
    <property type="protein sequence ID" value="RHW38084.1"/>
    <property type="molecule type" value="Genomic_DNA"/>
</dbReference>
<evidence type="ECO:0000256" key="10">
    <source>
        <dbReference type="ARBA" id="ARBA00022723"/>
    </source>
</evidence>
<keyword evidence="11" id="KW-0378">Hydrolase</keyword>
<dbReference type="PRINTS" id="PR01790">
    <property type="entry name" value="SMP30FAMILY"/>
</dbReference>
<keyword evidence="18" id="KW-1185">Reference proteome</keyword>
<feature type="binding site" evidence="15">
    <location>
        <position position="100"/>
    </location>
    <ligand>
        <name>substrate</name>
    </ligand>
</feature>
<gene>
    <name evidence="17" type="ORF">D1B31_15005</name>
</gene>
<evidence type="ECO:0000256" key="3">
    <source>
        <dbReference type="ARBA" id="ARBA00001936"/>
    </source>
</evidence>
<dbReference type="PANTHER" id="PTHR10907:SF47">
    <property type="entry name" value="REGUCALCIN"/>
    <property type="match status" value="1"/>
</dbReference>
<dbReference type="GO" id="GO:0030234">
    <property type="term" value="F:enzyme regulator activity"/>
    <property type="evidence" value="ECO:0007669"/>
    <property type="project" value="InterPro"/>
</dbReference>
<dbReference type="PANTHER" id="PTHR10907">
    <property type="entry name" value="REGUCALCIN"/>
    <property type="match status" value="1"/>
</dbReference>
<comment type="subcellular location">
    <subcellularLocation>
        <location evidence="5">Cytoplasm</location>
    </subcellularLocation>
</comment>
<dbReference type="GO" id="GO:0019853">
    <property type="term" value="P:L-ascorbic acid biosynthetic process"/>
    <property type="evidence" value="ECO:0007669"/>
    <property type="project" value="TreeGrafter"/>
</dbReference>
<dbReference type="GO" id="GO:0005509">
    <property type="term" value="F:calcium ion binding"/>
    <property type="evidence" value="ECO:0007669"/>
    <property type="project" value="InterPro"/>
</dbReference>
<comment type="catalytic activity">
    <reaction evidence="1">
        <text>D-glucono-1,5-lactone + H2O = D-gluconate + H(+)</text>
        <dbReference type="Rhea" id="RHEA:10440"/>
        <dbReference type="ChEBI" id="CHEBI:15377"/>
        <dbReference type="ChEBI" id="CHEBI:15378"/>
        <dbReference type="ChEBI" id="CHEBI:16217"/>
        <dbReference type="ChEBI" id="CHEBI:18391"/>
        <dbReference type="EC" id="3.1.1.17"/>
    </reaction>
</comment>
<dbReference type="AlphaFoldDB" id="A0A417YS07"/>
<evidence type="ECO:0000256" key="11">
    <source>
        <dbReference type="ARBA" id="ARBA00022801"/>
    </source>
</evidence>
<comment type="similarity">
    <text evidence="6">Belongs to the SMP-30/CGR1 family.</text>
</comment>
<evidence type="ECO:0000256" key="15">
    <source>
        <dbReference type="PIRSR" id="PIRSR605511-2"/>
    </source>
</evidence>
<dbReference type="RefSeq" id="WP_118921793.1">
    <property type="nucleotide sequence ID" value="NZ_QWEG01000009.1"/>
</dbReference>
<evidence type="ECO:0000256" key="13">
    <source>
        <dbReference type="ARBA" id="ARBA00032464"/>
    </source>
</evidence>
<organism evidence="17 18">
    <name type="scientific">Neobacillus notoginsengisoli</name>
    <dbReference type="NCBI Taxonomy" id="1578198"/>
    <lineage>
        <taxon>Bacteria</taxon>
        <taxon>Bacillati</taxon>
        <taxon>Bacillota</taxon>
        <taxon>Bacilli</taxon>
        <taxon>Bacillales</taxon>
        <taxon>Bacillaceae</taxon>
        <taxon>Neobacillus</taxon>
    </lineage>
</organism>
<sequence>MTGKVEFLIDAKAVLGEGPCWDASKGILYWVDIEGKKLHVFNPDTGEDREIEVGEMIGAVVPREAGGTVVVLESGFYFLDPEDGSLEQINDPESDLADNRFNDGKCDPAGRFWAGTLNKNGDEKQASLYCLETDMSVTRKLGNLSISNGLAWSPDNQFMYLIDTPTRQVTRYQYKLENGEISEPEVIIEIPDGEGFPDGMTIDEDGNLWIAHWGGGKVTNWDPITGELLQSIELPAVNVTSCTFGGDGLQDLYITTARNGMSEAELEEYPRAGGLFKIRTDTKGLPAYKFKG</sequence>
<feature type="domain" description="SMP-30/Gluconolactonase/LRE-like region" evidence="16">
    <location>
        <begin position="15"/>
        <end position="258"/>
    </location>
</feature>
<evidence type="ECO:0000256" key="8">
    <source>
        <dbReference type="ARBA" id="ARBA00016808"/>
    </source>
</evidence>
<evidence type="ECO:0000256" key="5">
    <source>
        <dbReference type="ARBA" id="ARBA00004496"/>
    </source>
</evidence>
<dbReference type="InterPro" id="IPR008367">
    <property type="entry name" value="Regucalcin"/>
</dbReference>
<keyword evidence="9" id="KW-0963">Cytoplasm</keyword>
<dbReference type="InterPro" id="IPR011042">
    <property type="entry name" value="6-blade_b-propeller_TolB-like"/>
</dbReference>
<feature type="binding site" evidence="15">
    <location>
        <position position="102"/>
    </location>
    <ligand>
        <name>substrate</name>
    </ligand>
</feature>
<comment type="cofactor">
    <cofactor evidence="15">
        <name>Zn(2+)</name>
        <dbReference type="ChEBI" id="CHEBI:29105"/>
    </cofactor>
    <text evidence="15">Binds 1 divalent metal cation per subunit.</text>
</comment>
<dbReference type="InterPro" id="IPR005511">
    <property type="entry name" value="SMP-30"/>
</dbReference>
<comment type="caution">
    <text evidence="17">The sequence shown here is derived from an EMBL/GenBank/DDBJ whole genome shotgun (WGS) entry which is preliminary data.</text>
</comment>
<name>A0A417YS07_9BACI</name>
<dbReference type="SUPFAM" id="SSF63829">
    <property type="entry name" value="Calcium-dependent phosphotriesterase"/>
    <property type="match status" value="1"/>
</dbReference>